<keyword evidence="3" id="KW-1185">Reference proteome</keyword>
<dbReference type="AlphaFoldDB" id="A0A1H9F1Z6"/>
<dbReference type="Proteomes" id="UP000199055">
    <property type="component" value="Unassembled WGS sequence"/>
</dbReference>
<protein>
    <recommendedName>
        <fullName evidence="4">HEAT repeat-containing protein</fullName>
    </recommendedName>
</protein>
<feature type="region of interest" description="Disordered" evidence="1">
    <location>
        <begin position="235"/>
        <end position="265"/>
    </location>
</feature>
<evidence type="ECO:0000256" key="1">
    <source>
        <dbReference type="SAM" id="MobiDB-lite"/>
    </source>
</evidence>
<dbReference type="SUPFAM" id="SSF48371">
    <property type="entry name" value="ARM repeat"/>
    <property type="match status" value="1"/>
</dbReference>
<sequence length="518" mass="54987">MFADSVDSDIAPSGTLLGLLQRGRGDGTLHALAAPRAEALAALSHCLRCDPRRDWRLEHRSLYYARLHVELDAGLDDIEEHLFGPDDLTDGGEERTGLALSVLGHLASYGDRGALLLLRRYASRGANWRWALDELAVRDDDAGLRPLGPAVLARFPRTPEGDAELAAAVRDAFEPRPWRLWAEDPARPEQGERLGRAREQGSFGRWQRQMRPAGPRPGWSVRAVLDWAQEGDPLLSTAHPAADGPLASASAGSAVPMAAPGPDPRHREAAAARCLTAVAGPDDRPELLDAARSGPDIARAVALRHLAERGDPAALDLIEAAAGDPAADPAGLAGGPSGTVARAALDALSRTRGTAALERARRWARREDPLGTAAATLLACHGAERDAPLVLAALRRTVRAEGPDSDALWPLVDGAGRLAVHRAAPLLRHVYRETASSQLRGRAARALAATDPAFAAGFAIECLWDCEESTREIAARHAATGDTRVVERLRRLAADPAEEEGVQSAVRGRLGSGGAAAR</sequence>
<name>A0A1H9F1Z6_9ACTN</name>
<dbReference type="STRING" id="403935.SAMN05216481_10619"/>
<dbReference type="InterPro" id="IPR016024">
    <property type="entry name" value="ARM-type_fold"/>
</dbReference>
<dbReference type="EMBL" id="FOET01000006">
    <property type="protein sequence ID" value="SEQ31962.1"/>
    <property type="molecule type" value="Genomic_DNA"/>
</dbReference>
<evidence type="ECO:0000313" key="2">
    <source>
        <dbReference type="EMBL" id="SEQ31962.1"/>
    </source>
</evidence>
<reference evidence="2 3" key="1">
    <citation type="submission" date="2016-10" db="EMBL/GenBank/DDBJ databases">
        <authorList>
            <person name="de Groot N.N."/>
        </authorList>
    </citation>
    <scope>NUCLEOTIDE SEQUENCE [LARGE SCALE GENOMIC DNA]</scope>
    <source>
        <strain evidence="2 3">CGMCC 4.3519</strain>
    </source>
</reference>
<feature type="region of interest" description="Disordered" evidence="1">
    <location>
        <begin position="497"/>
        <end position="518"/>
    </location>
</feature>
<organism evidence="2 3">
    <name type="scientific">Streptomyces radiopugnans</name>
    <dbReference type="NCBI Taxonomy" id="403935"/>
    <lineage>
        <taxon>Bacteria</taxon>
        <taxon>Bacillati</taxon>
        <taxon>Actinomycetota</taxon>
        <taxon>Actinomycetes</taxon>
        <taxon>Kitasatosporales</taxon>
        <taxon>Streptomycetaceae</taxon>
        <taxon>Streptomyces</taxon>
    </lineage>
</organism>
<proteinExistence type="predicted"/>
<dbReference type="RefSeq" id="WP_093659274.1">
    <property type="nucleotide sequence ID" value="NZ_FOET01000006.1"/>
</dbReference>
<feature type="region of interest" description="Disordered" evidence="1">
    <location>
        <begin position="182"/>
        <end position="217"/>
    </location>
</feature>
<evidence type="ECO:0008006" key="4">
    <source>
        <dbReference type="Google" id="ProtNLM"/>
    </source>
</evidence>
<gene>
    <name evidence="2" type="ORF">SAMN05216481_10619</name>
</gene>
<accession>A0A1H9F1Z6</accession>
<feature type="compositionally biased region" description="Basic and acidic residues" evidence="1">
    <location>
        <begin position="182"/>
        <end position="199"/>
    </location>
</feature>
<evidence type="ECO:0000313" key="3">
    <source>
        <dbReference type="Proteomes" id="UP000199055"/>
    </source>
</evidence>